<dbReference type="Proteomes" id="UP000654370">
    <property type="component" value="Unassembled WGS sequence"/>
</dbReference>
<feature type="region of interest" description="Disordered" evidence="1">
    <location>
        <begin position="341"/>
        <end position="384"/>
    </location>
</feature>
<dbReference type="Pfam" id="PF10452">
    <property type="entry name" value="TCO89"/>
    <property type="match status" value="1"/>
</dbReference>
<evidence type="ECO:0000313" key="3">
    <source>
        <dbReference type="Proteomes" id="UP000654370"/>
    </source>
</evidence>
<comment type="caution">
    <text evidence="2">The sequence shown here is derived from an EMBL/GenBank/DDBJ whole genome shotgun (WGS) entry which is preliminary data.</text>
</comment>
<evidence type="ECO:0000256" key="1">
    <source>
        <dbReference type="SAM" id="MobiDB-lite"/>
    </source>
</evidence>
<dbReference type="InterPro" id="IPR018857">
    <property type="entry name" value="TORC1_cplx_su_TCO89"/>
</dbReference>
<dbReference type="GO" id="GO:0031931">
    <property type="term" value="C:TORC1 complex"/>
    <property type="evidence" value="ECO:0007669"/>
    <property type="project" value="InterPro"/>
</dbReference>
<protein>
    <submittedName>
        <fullName evidence="2">Uncharacterized protein</fullName>
    </submittedName>
</protein>
<gene>
    <name evidence="2" type="ORF">INT43_001779</name>
</gene>
<dbReference type="AlphaFoldDB" id="A0A8H7PRG0"/>
<feature type="compositionally biased region" description="Polar residues" evidence="1">
    <location>
        <begin position="71"/>
        <end position="85"/>
    </location>
</feature>
<feature type="compositionally biased region" description="Polar residues" evidence="1">
    <location>
        <begin position="353"/>
        <end position="365"/>
    </location>
</feature>
<name>A0A8H7PRG0_MORIS</name>
<proteinExistence type="predicted"/>
<organism evidence="2 3">
    <name type="scientific">Mortierella isabellina</name>
    <name type="common">Filamentous fungus</name>
    <name type="synonym">Umbelopsis isabellina</name>
    <dbReference type="NCBI Taxonomy" id="91625"/>
    <lineage>
        <taxon>Eukaryota</taxon>
        <taxon>Fungi</taxon>
        <taxon>Fungi incertae sedis</taxon>
        <taxon>Mucoromycota</taxon>
        <taxon>Mucoromycotina</taxon>
        <taxon>Umbelopsidomycetes</taxon>
        <taxon>Umbelopsidales</taxon>
        <taxon>Umbelopsidaceae</taxon>
        <taxon>Umbelopsis</taxon>
    </lineage>
</organism>
<evidence type="ECO:0000313" key="2">
    <source>
        <dbReference type="EMBL" id="KAG2178932.1"/>
    </source>
</evidence>
<dbReference type="EMBL" id="JAEPQZ010000007">
    <property type="protein sequence ID" value="KAG2178932.1"/>
    <property type="molecule type" value="Genomic_DNA"/>
</dbReference>
<dbReference type="OrthoDB" id="5430106at2759"/>
<feature type="compositionally biased region" description="Low complexity" evidence="1">
    <location>
        <begin position="343"/>
        <end position="352"/>
    </location>
</feature>
<accession>A0A8H7PRG0</accession>
<feature type="compositionally biased region" description="Low complexity" evidence="1">
    <location>
        <begin position="366"/>
        <end position="379"/>
    </location>
</feature>
<feature type="region of interest" description="Disordered" evidence="1">
    <location>
        <begin position="24"/>
        <end position="102"/>
    </location>
</feature>
<feature type="compositionally biased region" description="Basic and acidic residues" evidence="1">
    <location>
        <begin position="36"/>
        <end position="68"/>
    </location>
</feature>
<sequence length="420" mass="46518">MTTATIDPVLQNYIRETPPAMPIYGVQHVPHHRGSKNVDNEWRKSDRSADHNTKEFENDHVQKAKLDGDEQWSTKQAGPSPSTLETPRAANKNPKESIPSPVSLLRQQLQEWEAHTQLSAHENNASCGNQHDHINAAAAQTPSQEKCVSNANLLSKSLETATTSSGQDGQRKYTPLRHMASQPDLAARPVTQVTPYTAHADKSIGAVPSSTATTSPYVPIPHNAVNTCITPGHLDHHAIAPQSAPSTVNTATTFITPPSSSSNGNIAIAANAQPHNLSRTQHKLLLQRQYVFAADRNYLAHPKNMLRLTKEMDRVNREYHQVRKFEDPMAESLRRITSRLAGNKINNNNNNKQSEVTTAEQLSRCSSTSSLSSTSSSSTPDTKGSEYLKKIYEIPFRTCQERLSQEYNKKHHVKSIINIK</sequence>
<keyword evidence="3" id="KW-1185">Reference proteome</keyword>
<reference evidence="2" key="1">
    <citation type="submission" date="2020-12" db="EMBL/GenBank/DDBJ databases">
        <title>Metabolic potential, ecology and presence of endohyphal bacteria is reflected in genomic diversity of Mucoromycotina.</title>
        <authorList>
            <person name="Muszewska A."/>
            <person name="Okrasinska A."/>
            <person name="Steczkiewicz K."/>
            <person name="Drgas O."/>
            <person name="Orlowska M."/>
            <person name="Perlinska-Lenart U."/>
            <person name="Aleksandrzak-Piekarczyk T."/>
            <person name="Szatraj K."/>
            <person name="Zielenkiewicz U."/>
            <person name="Pilsyk S."/>
            <person name="Malc E."/>
            <person name="Mieczkowski P."/>
            <person name="Kruszewska J.S."/>
            <person name="Biernat P."/>
            <person name="Pawlowska J."/>
        </authorList>
    </citation>
    <scope>NUCLEOTIDE SEQUENCE</scope>
    <source>
        <strain evidence="2">WA0000067209</strain>
    </source>
</reference>
<dbReference type="GO" id="GO:0031929">
    <property type="term" value="P:TOR signaling"/>
    <property type="evidence" value="ECO:0007669"/>
    <property type="project" value="InterPro"/>
</dbReference>